<reference evidence="2 3" key="1">
    <citation type="submission" date="2024-02" db="EMBL/GenBank/DDBJ databases">
        <authorList>
            <person name="Chen Y."/>
            <person name="Shah S."/>
            <person name="Dougan E. K."/>
            <person name="Thang M."/>
            <person name="Chan C."/>
        </authorList>
    </citation>
    <scope>NUCLEOTIDE SEQUENCE [LARGE SCALE GENOMIC DNA]</scope>
</reference>
<gene>
    <name evidence="2" type="ORF">SCF082_LOCUS48102</name>
</gene>
<evidence type="ECO:0000313" key="3">
    <source>
        <dbReference type="Proteomes" id="UP001642464"/>
    </source>
</evidence>
<evidence type="ECO:0000256" key="1">
    <source>
        <dbReference type="SAM" id="MobiDB-lite"/>
    </source>
</evidence>
<evidence type="ECO:0000313" key="2">
    <source>
        <dbReference type="EMBL" id="CAK9102941.1"/>
    </source>
</evidence>
<feature type="compositionally biased region" description="Basic residues" evidence="1">
    <location>
        <begin position="1"/>
        <end position="10"/>
    </location>
</feature>
<comment type="caution">
    <text evidence="2">The sequence shown here is derived from an EMBL/GenBank/DDBJ whole genome shotgun (WGS) entry which is preliminary data.</text>
</comment>
<dbReference type="EMBL" id="CAXAMM010042093">
    <property type="protein sequence ID" value="CAK9102941.1"/>
    <property type="molecule type" value="Genomic_DNA"/>
</dbReference>
<feature type="non-terminal residue" evidence="2">
    <location>
        <position position="1678"/>
    </location>
</feature>
<protein>
    <submittedName>
        <fullName evidence="2">Uncharacterized protein</fullName>
    </submittedName>
</protein>
<feature type="region of interest" description="Disordered" evidence="1">
    <location>
        <begin position="1"/>
        <end position="43"/>
    </location>
</feature>
<sequence>MAPKRSRKRKAEVPEPDPWNDSWNGEEEDPWAHETHQNQSEDPWRFVAEDDVPADGDSMLVENPWASNPGSKLTTHNSQIHLDAALRLASDLAPIAKEASQYDTNGACPKRLGCVLSSNCKRKHCARPGCKAGVISHQEVCSFMEKWVKLPLPDRSHLLRCNYYQDNSVIARDAEAVKETVEWHMCGYAICFQRFCEILGSSQRTVRRLISGQPDLRLSKSGFGSQSRAAVQTAKCDHFFRTLHASAAEPMPEEAQMYPKAKQLGSHSGVQVSRSSGVQKRDMTSIDAWEHWSYDWLSMPPADVQAAEKAHCGTLGLPIRYIQHQRLIDLYWQFTAEWDIHVERNPGDGECPAFQTFAKRYYSHWRYVLVMRKISQHGQCKTCFDFHSVLRSPKADWSTKDHWCEVVCRVLDMVWKIAERDGRRVPPHLVLVADNTPAQCHNQLAMRPLIYLTAKEYFTSITMFHLMAILIGLRKWQTPDAMLDHIKAKLEPRDIWNCFKPRAGIPTPHCFMCMKGKNLPRKYAVMLEEPKEDEAVYCCVKGFVRDTCLLQPPVYLSPPGRHTAIRESQPGQLIGKKEMSESEIQSYIKLAQLCKTKFDMPEAADEKLNQWYGKIFAQLQADMSDSSLASVHEWMERTFPNTTAKNQLMTDFSNLESECRKILAAPDNGTITSDVPEVLVHNDVPVRFKIRLHNFGFLEDSQLKGPVQSYAVSLGLHACLAKHGHVNIHVASLFSKIPGLVQLRRDNIQKFMTNQKGNQTNKYPLEILFDYVCKLNQHPVKPGSVIPAFSIAMFIGSSTIMSSFLLCIYACKLKIIDAVKGDLKLEREVATRLLSCLVIHCTAVTATNHDQAMLNAFAQKREALTRVQPSLFQHYSVYQRILAKRPPARGTRDAHLRSIMVEQNKLSVTKAKIHSNEMTAILLLDSAGPGFQKIIAKAHMADQPQDTAFPLSLLNKDFLQPTFPNPVRLGFTRMHWKKEDNPLWHAIHEHSWDKALSYKNGAVAADMRDSGKELNVWYMAQAMCYFDDHFQKALKPDRFDQVKSDWLAGKLDTQILPAVLAKRKDFQPRDFQFVLLEQQDALSGLNFLSLGSSEKQESLQRLHKQLGQEQKAWRAHMAKVKAHEDSSMGSFNRQVSRQQEALEEAWQEQSTKFIQVFSCADVAGAILLVNQAKAMIADEQLKDASGIPCIFEWNFPKAGARASKLIPAVASTIAVSCSENPKTVIHVVIPPCQPVYGKGDSAGDERIASIEDHVNNLWQQLNDPSHRLSVRKVNALWNSETFYSSDRELGFEVWLVLAESTRDVSKSTRSYNNVFGNSSLLKRGAFPFLLNAMERKDFQNWKAPLGFDQGKVAHGQDTAQWFSGVQVFCSSITELCKGSILQKDDFLLVADMLMYDSEPGKGCVELNCGSNKEYNPDDFKLTYPRSNLQLPLLQKVVTEGESLQVSMPDPENPAELLTFPKLVKIHNDEFNPSGQPWNPDQGQGEKRKAEGEPECGPKVVVEAVSPPDGLIPTGVQGADGAFQLFLDPKEASLYLHCAKDSAVGPDEKPWFYCKGSFRAGSQADAEMKKAGAQFIDSAMTKSTKVLVQQIGSALEIPQQPTPLGAVLEAFSSLRQPVGQIFKHKCTDSEVKATESICFVLEINTKPVAPNKPIEPNVLSTYVELSKHSHIEAVQNLKY</sequence>
<dbReference type="Proteomes" id="UP001642464">
    <property type="component" value="Unassembled WGS sequence"/>
</dbReference>
<accession>A0ABP0RUJ3</accession>
<keyword evidence="3" id="KW-1185">Reference proteome</keyword>
<feature type="region of interest" description="Disordered" evidence="1">
    <location>
        <begin position="1469"/>
        <end position="1494"/>
    </location>
</feature>
<feature type="compositionally biased region" description="Polar residues" evidence="1">
    <location>
        <begin position="1470"/>
        <end position="1481"/>
    </location>
</feature>
<proteinExistence type="predicted"/>
<organism evidence="2 3">
    <name type="scientific">Durusdinium trenchii</name>
    <dbReference type="NCBI Taxonomy" id="1381693"/>
    <lineage>
        <taxon>Eukaryota</taxon>
        <taxon>Sar</taxon>
        <taxon>Alveolata</taxon>
        <taxon>Dinophyceae</taxon>
        <taxon>Suessiales</taxon>
        <taxon>Symbiodiniaceae</taxon>
        <taxon>Durusdinium</taxon>
    </lineage>
</organism>
<name>A0ABP0RUJ3_9DINO</name>